<feature type="domain" description="Glycosyl transferase family 1" evidence="2">
    <location>
        <begin position="100"/>
        <end position="262"/>
    </location>
</feature>
<keyword evidence="1" id="KW-0808">Transferase</keyword>
<proteinExistence type="predicted"/>
<dbReference type="EMBL" id="BAFN01000001">
    <property type="protein sequence ID" value="GAN33346.1"/>
    <property type="molecule type" value="Genomic_DNA"/>
</dbReference>
<dbReference type="Proteomes" id="UP000032309">
    <property type="component" value="Unassembled WGS sequence"/>
</dbReference>
<name>A0ABQ0JXA4_9BACT</name>
<dbReference type="InterPro" id="IPR001296">
    <property type="entry name" value="Glyco_trans_1"/>
</dbReference>
<evidence type="ECO:0000256" key="1">
    <source>
        <dbReference type="ARBA" id="ARBA00022679"/>
    </source>
</evidence>
<dbReference type="PANTHER" id="PTHR46401">
    <property type="entry name" value="GLYCOSYLTRANSFERASE WBBK-RELATED"/>
    <property type="match status" value="1"/>
</dbReference>
<accession>A0ABQ0JXA4</accession>
<reference evidence="4" key="1">
    <citation type="journal article" date="2015" name="Genome Announc.">
        <title>Draft Genome Sequence of an Anaerobic Ammonium-Oxidizing Bacterium, "Candidatus Brocadia sinica".</title>
        <authorList>
            <person name="Oshiki M."/>
            <person name="Shinyako-Hata K."/>
            <person name="Satoh H."/>
            <person name="Okabe S."/>
        </authorList>
    </citation>
    <scope>NUCLEOTIDE SEQUENCE [LARGE SCALE GENOMIC DNA]</scope>
    <source>
        <strain evidence="4">JPN1</strain>
    </source>
</reference>
<dbReference type="Pfam" id="PF00534">
    <property type="entry name" value="Glycos_transf_1"/>
    <property type="match status" value="1"/>
</dbReference>
<gene>
    <name evidence="3" type="ORF">BROSI_A1866</name>
</gene>
<dbReference type="GO" id="GO:0016757">
    <property type="term" value="F:glycosyltransferase activity"/>
    <property type="evidence" value="ECO:0007669"/>
    <property type="project" value="UniProtKB-KW"/>
</dbReference>
<dbReference type="CDD" id="cd03809">
    <property type="entry name" value="GT4_MtfB-like"/>
    <property type="match status" value="1"/>
</dbReference>
<evidence type="ECO:0000313" key="4">
    <source>
        <dbReference type="Proteomes" id="UP000032309"/>
    </source>
</evidence>
<keyword evidence="4" id="KW-1185">Reference proteome</keyword>
<comment type="caution">
    <text evidence="3">The sequence shown here is derived from an EMBL/GenBank/DDBJ whole genome shotgun (WGS) entry which is preliminary data.</text>
</comment>
<organism evidence="3 4">
    <name type="scientific">Candidatus Brocadia sinica JPN1</name>
    <dbReference type="NCBI Taxonomy" id="1197129"/>
    <lineage>
        <taxon>Bacteria</taxon>
        <taxon>Pseudomonadati</taxon>
        <taxon>Planctomycetota</taxon>
        <taxon>Candidatus Brocadiia</taxon>
        <taxon>Candidatus Brocadiales</taxon>
        <taxon>Candidatus Brocadiaceae</taxon>
        <taxon>Candidatus Brocadia</taxon>
    </lineage>
</organism>
<dbReference type="SUPFAM" id="SSF53756">
    <property type="entry name" value="UDP-Glycosyltransferase/glycogen phosphorylase"/>
    <property type="match status" value="1"/>
</dbReference>
<keyword evidence="3" id="KW-0328">Glycosyltransferase</keyword>
<sequence length="291" mass="33378">MCPLFTRLPNVVTIQNIEPFSNTVSKGRGFIQNVRLKLLKFLTSLSIKKSQIVIFPSTKARIDAEKSGIVIKRSEVVYHGVNKEIFYPRNEDEMSQQCTKKYGLDKFILYVSHIQRYKNFLELIKAFVLLRGKIDDNIQLVFAGRCFDEEYYKEMEAFIKENRYENQIIFLGNVPYEELPFLYSACKIFVYPSTCESFGMTLVEAMACGAPILASRMEPMTEICADAAFYFDPINPAAIAVAMDTILKDHHRISVMSEKAQERAKIFSWENTVLNTLKVLESVTQNARLAP</sequence>
<evidence type="ECO:0000313" key="3">
    <source>
        <dbReference type="EMBL" id="GAN33346.1"/>
    </source>
</evidence>
<protein>
    <submittedName>
        <fullName evidence="3">Mannosyltransferase B</fullName>
    </submittedName>
</protein>
<dbReference type="Gene3D" id="3.40.50.2000">
    <property type="entry name" value="Glycogen Phosphorylase B"/>
    <property type="match status" value="2"/>
</dbReference>
<dbReference type="PANTHER" id="PTHR46401:SF2">
    <property type="entry name" value="GLYCOSYLTRANSFERASE WBBK-RELATED"/>
    <property type="match status" value="1"/>
</dbReference>
<evidence type="ECO:0000259" key="2">
    <source>
        <dbReference type="Pfam" id="PF00534"/>
    </source>
</evidence>